<dbReference type="InterPro" id="IPR020915">
    <property type="entry name" value="UPF0311"/>
</dbReference>
<dbReference type="HAMAP" id="MF_00775">
    <property type="entry name" value="UPF0311"/>
    <property type="match status" value="1"/>
</dbReference>
<comment type="caution">
    <text evidence="1">The sequence shown here is derived from an EMBL/GenBank/DDBJ whole genome shotgun (WGS) entry which is preliminary data.</text>
</comment>
<accession>A0A9P9BVI0</accession>
<dbReference type="AlphaFoldDB" id="A0A9P9BVI0"/>
<dbReference type="Gene3D" id="2.40.160.20">
    <property type="match status" value="1"/>
</dbReference>
<dbReference type="PANTHER" id="PTHR37315:SF1">
    <property type="entry name" value="UPF0311 PROTEIN BLR7842"/>
    <property type="match status" value="1"/>
</dbReference>
<protein>
    <submittedName>
        <fullName evidence="1">Uncharacterized protein</fullName>
    </submittedName>
</protein>
<gene>
    <name evidence="1" type="ORF">B0I36DRAFT_356996</name>
</gene>
<proteinExistence type="inferred from homology"/>
<name>A0A9P9BVI0_9PEZI</name>
<keyword evidence="2" id="KW-1185">Reference proteome</keyword>
<evidence type="ECO:0000313" key="2">
    <source>
        <dbReference type="Proteomes" id="UP000756346"/>
    </source>
</evidence>
<dbReference type="EMBL" id="JAGTJQ010000001">
    <property type="protein sequence ID" value="KAH7039585.1"/>
    <property type="molecule type" value="Genomic_DNA"/>
</dbReference>
<dbReference type="RefSeq" id="XP_046017640.1">
    <property type="nucleotide sequence ID" value="XM_046157731.1"/>
</dbReference>
<reference evidence="1" key="1">
    <citation type="journal article" date="2021" name="Nat. Commun.">
        <title>Genetic determinants of endophytism in the Arabidopsis root mycobiome.</title>
        <authorList>
            <person name="Mesny F."/>
            <person name="Miyauchi S."/>
            <person name="Thiergart T."/>
            <person name="Pickel B."/>
            <person name="Atanasova L."/>
            <person name="Karlsson M."/>
            <person name="Huettel B."/>
            <person name="Barry K.W."/>
            <person name="Haridas S."/>
            <person name="Chen C."/>
            <person name="Bauer D."/>
            <person name="Andreopoulos W."/>
            <person name="Pangilinan J."/>
            <person name="LaButti K."/>
            <person name="Riley R."/>
            <person name="Lipzen A."/>
            <person name="Clum A."/>
            <person name="Drula E."/>
            <person name="Henrissat B."/>
            <person name="Kohler A."/>
            <person name="Grigoriev I.V."/>
            <person name="Martin F.M."/>
            <person name="Hacquard S."/>
        </authorList>
    </citation>
    <scope>NUCLEOTIDE SEQUENCE</scope>
    <source>
        <strain evidence="1">MPI-CAGE-CH-0230</strain>
    </source>
</reference>
<dbReference type="Proteomes" id="UP000756346">
    <property type="component" value="Unassembled WGS sequence"/>
</dbReference>
<dbReference type="PANTHER" id="PTHR37315">
    <property type="entry name" value="UPF0311 PROTEIN BLR7842"/>
    <property type="match status" value="1"/>
</dbReference>
<sequence>MPQELQQVFILHVDLSPPLEFGNTFSGDRRFIPITGGLVEDSSGHVVGKILNGGGDWNAVRADGVVHVLAKYTIQLEDGTLVNITNEGYGRASQATMKAVFGDDPASASMADEGRAWYTKTWPRFEVAPGKHDWLNKSCFVGNLLPPQKPNHVKIEIHQLL</sequence>
<dbReference type="Pfam" id="PF11578">
    <property type="entry name" value="DUF3237"/>
    <property type="match status" value="1"/>
</dbReference>
<dbReference type="GeneID" id="70187277"/>
<organism evidence="1 2">
    <name type="scientific">Microdochium trichocladiopsis</name>
    <dbReference type="NCBI Taxonomy" id="1682393"/>
    <lineage>
        <taxon>Eukaryota</taxon>
        <taxon>Fungi</taxon>
        <taxon>Dikarya</taxon>
        <taxon>Ascomycota</taxon>
        <taxon>Pezizomycotina</taxon>
        <taxon>Sordariomycetes</taxon>
        <taxon>Xylariomycetidae</taxon>
        <taxon>Xylariales</taxon>
        <taxon>Microdochiaceae</taxon>
        <taxon>Microdochium</taxon>
    </lineage>
</organism>
<dbReference type="OrthoDB" id="2544694at2759"/>
<evidence type="ECO:0000313" key="1">
    <source>
        <dbReference type="EMBL" id="KAH7039585.1"/>
    </source>
</evidence>